<evidence type="ECO:0000313" key="2">
    <source>
        <dbReference type="Proteomes" id="UP000668403"/>
    </source>
</evidence>
<dbReference type="AlphaFoldDB" id="A0A939TSE2"/>
<keyword evidence="2" id="KW-1185">Reference proteome</keyword>
<organism evidence="1 2">
    <name type="scientific">Leucobacter tardus</name>
    <dbReference type="NCBI Taxonomy" id="501483"/>
    <lineage>
        <taxon>Bacteria</taxon>
        <taxon>Bacillati</taxon>
        <taxon>Actinomycetota</taxon>
        <taxon>Actinomycetes</taxon>
        <taxon>Micrococcales</taxon>
        <taxon>Microbacteriaceae</taxon>
        <taxon>Leucobacter</taxon>
    </lineage>
</organism>
<sequence>MATTGLLIWKLSGEQRRQKSGFSIVHQYGCDDYRASSSILLADALGWDGQSFLTAMLSKGPMNNGVADSGVLSLDEFVEIFRRLQLPGYEEARRYFRDPTVQEEFRGVREMHGYEQDVLARIVELGRKRRGK</sequence>
<name>A0A939TSE2_9MICO</name>
<dbReference type="Proteomes" id="UP000668403">
    <property type="component" value="Unassembled WGS sequence"/>
</dbReference>
<gene>
    <name evidence="1" type="ORF">J4H85_13450</name>
</gene>
<protein>
    <submittedName>
        <fullName evidence="1">Uncharacterized protein</fullName>
    </submittedName>
</protein>
<proteinExistence type="predicted"/>
<evidence type="ECO:0000313" key="1">
    <source>
        <dbReference type="EMBL" id="MBO2991002.1"/>
    </source>
</evidence>
<dbReference type="EMBL" id="JAGFBF010000006">
    <property type="protein sequence ID" value="MBO2991002.1"/>
    <property type="molecule type" value="Genomic_DNA"/>
</dbReference>
<dbReference type="RefSeq" id="WP_208240696.1">
    <property type="nucleotide sequence ID" value="NZ_BAAAQU010000001.1"/>
</dbReference>
<accession>A0A939TSE2</accession>
<comment type="caution">
    <text evidence="1">The sequence shown here is derived from an EMBL/GenBank/DDBJ whole genome shotgun (WGS) entry which is preliminary data.</text>
</comment>
<reference evidence="1" key="1">
    <citation type="submission" date="2021-03" db="EMBL/GenBank/DDBJ databases">
        <title>Leucobacter chromiisoli sp. nov., isolated from chromium-containing soil of chemical plant.</title>
        <authorList>
            <person name="Xu Z."/>
        </authorList>
    </citation>
    <scope>NUCLEOTIDE SEQUENCE</scope>
    <source>
        <strain evidence="1">K 70/01</strain>
    </source>
</reference>